<dbReference type="AlphaFoldDB" id="A0A0A9BBT4"/>
<name>A0A0A9BBT4_ARUDO</name>
<organism evidence="2">
    <name type="scientific">Arundo donax</name>
    <name type="common">Giant reed</name>
    <name type="synonym">Donax arundinaceus</name>
    <dbReference type="NCBI Taxonomy" id="35708"/>
    <lineage>
        <taxon>Eukaryota</taxon>
        <taxon>Viridiplantae</taxon>
        <taxon>Streptophyta</taxon>
        <taxon>Embryophyta</taxon>
        <taxon>Tracheophyta</taxon>
        <taxon>Spermatophyta</taxon>
        <taxon>Magnoliopsida</taxon>
        <taxon>Liliopsida</taxon>
        <taxon>Poales</taxon>
        <taxon>Poaceae</taxon>
        <taxon>PACMAD clade</taxon>
        <taxon>Arundinoideae</taxon>
        <taxon>Arundineae</taxon>
        <taxon>Arundo</taxon>
    </lineage>
</organism>
<feature type="region of interest" description="Disordered" evidence="1">
    <location>
        <begin position="1"/>
        <end position="21"/>
    </location>
</feature>
<reference evidence="2" key="2">
    <citation type="journal article" date="2015" name="Data Brief">
        <title>Shoot transcriptome of the giant reed, Arundo donax.</title>
        <authorList>
            <person name="Barrero R.A."/>
            <person name="Guerrero F.D."/>
            <person name="Moolhuijzen P."/>
            <person name="Goolsby J.A."/>
            <person name="Tidwell J."/>
            <person name="Bellgard S.E."/>
            <person name="Bellgard M.I."/>
        </authorList>
    </citation>
    <scope>NUCLEOTIDE SEQUENCE</scope>
    <source>
        <tissue evidence="2">Shoot tissue taken approximately 20 cm above the soil surface</tissue>
    </source>
</reference>
<protein>
    <submittedName>
        <fullName evidence="2">Uncharacterized protein</fullName>
    </submittedName>
</protein>
<dbReference type="EMBL" id="GBRH01239225">
    <property type="protein sequence ID" value="JAD58670.1"/>
    <property type="molecule type" value="Transcribed_RNA"/>
</dbReference>
<evidence type="ECO:0000256" key="1">
    <source>
        <dbReference type="SAM" id="MobiDB-lite"/>
    </source>
</evidence>
<sequence length="38" mass="4361">MPRKLRTDHTPGPLRQSKDGNQNCWDALGMLHLVRNGF</sequence>
<evidence type="ECO:0000313" key="2">
    <source>
        <dbReference type="EMBL" id="JAD58670.1"/>
    </source>
</evidence>
<reference evidence="2" key="1">
    <citation type="submission" date="2014-09" db="EMBL/GenBank/DDBJ databases">
        <authorList>
            <person name="Magalhaes I.L.F."/>
            <person name="Oliveira U."/>
            <person name="Santos F.R."/>
            <person name="Vidigal T.H.D.A."/>
            <person name="Brescovit A.D."/>
            <person name="Santos A.J."/>
        </authorList>
    </citation>
    <scope>NUCLEOTIDE SEQUENCE</scope>
    <source>
        <tissue evidence="2">Shoot tissue taken approximately 20 cm above the soil surface</tissue>
    </source>
</reference>
<proteinExistence type="predicted"/>
<accession>A0A0A9BBT4</accession>